<accession>A0A1F4V543</accession>
<comment type="caution">
    <text evidence="1">The sequence shown here is derived from an EMBL/GenBank/DDBJ whole genome shotgun (WGS) entry which is preliminary data.</text>
</comment>
<reference evidence="1 2" key="1">
    <citation type="journal article" date="2016" name="Nat. Commun.">
        <title>Thousands of microbial genomes shed light on interconnected biogeochemical processes in an aquifer system.</title>
        <authorList>
            <person name="Anantharaman K."/>
            <person name="Brown C.T."/>
            <person name="Hug L.A."/>
            <person name="Sharon I."/>
            <person name="Castelle C.J."/>
            <person name="Probst A.J."/>
            <person name="Thomas B.C."/>
            <person name="Singh A."/>
            <person name="Wilkins M.J."/>
            <person name="Karaoz U."/>
            <person name="Brodie E.L."/>
            <person name="Williams K.H."/>
            <person name="Hubbard S.S."/>
            <person name="Banfield J.F."/>
        </authorList>
    </citation>
    <scope>NUCLEOTIDE SEQUENCE [LARGE SCALE GENOMIC DNA]</scope>
</reference>
<dbReference type="EMBL" id="MEVH01000003">
    <property type="protein sequence ID" value="OGC52325.1"/>
    <property type="molecule type" value="Genomic_DNA"/>
</dbReference>
<dbReference type="Proteomes" id="UP000178771">
    <property type="component" value="Unassembled WGS sequence"/>
</dbReference>
<sequence length="89" mass="10291">MLLRSQNHLPSSFGIHLQGRAEQVVGPSCTKKQLAKTLVARKNERREKNNRITKNDETLILFNEAEIWDTLFFNPNLILNCLRGMSILR</sequence>
<gene>
    <name evidence="1" type="ORF">A2982_01960</name>
</gene>
<dbReference type="AlphaFoldDB" id="A0A1F4V543"/>
<evidence type="ECO:0000313" key="1">
    <source>
        <dbReference type="EMBL" id="OGC52325.1"/>
    </source>
</evidence>
<name>A0A1F4V543_UNCKA</name>
<evidence type="ECO:0000313" key="2">
    <source>
        <dbReference type="Proteomes" id="UP000178771"/>
    </source>
</evidence>
<proteinExistence type="predicted"/>
<protein>
    <submittedName>
        <fullName evidence="1">Uncharacterized protein</fullName>
    </submittedName>
</protein>
<organism evidence="1 2">
    <name type="scientific">candidate division WWE3 bacterium RIFCSPLOWO2_01_FULL_39_13</name>
    <dbReference type="NCBI Taxonomy" id="1802624"/>
    <lineage>
        <taxon>Bacteria</taxon>
        <taxon>Katanobacteria</taxon>
    </lineage>
</organism>